<dbReference type="EMBL" id="GBRH01227482">
    <property type="protein sequence ID" value="JAD70413.1"/>
    <property type="molecule type" value="Transcribed_RNA"/>
</dbReference>
<accession>A0A0A9C7H6</accession>
<evidence type="ECO:0000313" key="1">
    <source>
        <dbReference type="EMBL" id="JAD70413.1"/>
    </source>
</evidence>
<organism evidence="1">
    <name type="scientific">Arundo donax</name>
    <name type="common">Giant reed</name>
    <name type="synonym">Donax arundinaceus</name>
    <dbReference type="NCBI Taxonomy" id="35708"/>
    <lineage>
        <taxon>Eukaryota</taxon>
        <taxon>Viridiplantae</taxon>
        <taxon>Streptophyta</taxon>
        <taxon>Embryophyta</taxon>
        <taxon>Tracheophyta</taxon>
        <taxon>Spermatophyta</taxon>
        <taxon>Magnoliopsida</taxon>
        <taxon>Liliopsida</taxon>
        <taxon>Poales</taxon>
        <taxon>Poaceae</taxon>
        <taxon>PACMAD clade</taxon>
        <taxon>Arundinoideae</taxon>
        <taxon>Arundineae</taxon>
        <taxon>Arundo</taxon>
    </lineage>
</organism>
<reference evidence="1" key="2">
    <citation type="journal article" date="2015" name="Data Brief">
        <title>Shoot transcriptome of the giant reed, Arundo donax.</title>
        <authorList>
            <person name="Barrero R.A."/>
            <person name="Guerrero F.D."/>
            <person name="Moolhuijzen P."/>
            <person name="Goolsby J.A."/>
            <person name="Tidwell J."/>
            <person name="Bellgard S.E."/>
            <person name="Bellgard M.I."/>
        </authorList>
    </citation>
    <scope>NUCLEOTIDE SEQUENCE</scope>
    <source>
        <tissue evidence="1">Shoot tissue taken approximately 20 cm above the soil surface</tissue>
    </source>
</reference>
<reference evidence="1" key="1">
    <citation type="submission" date="2014-09" db="EMBL/GenBank/DDBJ databases">
        <authorList>
            <person name="Magalhaes I.L.F."/>
            <person name="Oliveira U."/>
            <person name="Santos F.R."/>
            <person name="Vidigal T.H.D.A."/>
            <person name="Brescovit A.D."/>
            <person name="Santos A.J."/>
        </authorList>
    </citation>
    <scope>NUCLEOTIDE SEQUENCE</scope>
    <source>
        <tissue evidence="1">Shoot tissue taken approximately 20 cm above the soil surface</tissue>
    </source>
</reference>
<protein>
    <submittedName>
        <fullName evidence="1">Uncharacterized protein</fullName>
    </submittedName>
</protein>
<name>A0A0A9C7H6_ARUDO</name>
<dbReference type="AlphaFoldDB" id="A0A0A9C7H6"/>
<proteinExistence type="predicted"/>
<sequence length="41" mass="4949">MLLLFSSLMNFYQLLRPVILVYKSNHNTRLHALLSTFHRFL</sequence>